<reference evidence="1 2" key="1">
    <citation type="submission" date="2023-03" db="EMBL/GenBank/DDBJ databases">
        <title>High recombination rates correlate with genetic variation in Cardiocondyla obscurior ants.</title>
        <authorList>
            <person name="Errbii M."/>
        </authorList>
    </citation>
    <scope>NUCLEOTIDE SEQUENCE [LARGE SCALE GENOMIC DNA]</scope>
    <source>
        <strain evidence="1">Alpha-2009</strain>
        <tissue evidence="1">Whole body</tissue>
    </source>
</reference>
<sequence length="101" mass="11795">MHLLIIIYDRLNYTYHLSFDMYNSTLTFNKNNYFVFNDCFYTSTIKVIRYYYQSNKETGFTSTRTNCRERSTLPVTIPCFAKAEFISCSGIAHGTSFNSTA</sequence>
<proteinExistence type="predicted"/>
<comment type="caution">
    <text evidence="1">The sequence shown here is derived from an EMBL/GenBank/DDBJ whole genome shotgun (WGS) entry which is preliminary data.</text>
</comment>
<accession>A0AAW2F047</accession>
<evidence type="ECO:0000313" key="2">
    <source>
        <dbReference type="Proteomes" id="UP001430953"/>
    </source>
</evidence>
<dbReference type="Proteomes" id="UP001430953">
    <property type="component" value="Unassembled WGS sequence"/>
</dbReference>
<gene>
    <name evidence="1" type="ORF">PUN28_014113</name>
</gene>
<organism evidence="1 2">
    <name type="scientific">Cardiocondyla obscurior</name>
    <dbReference type="NCBI Taxonomy" id="286306"/>
    <lineage>
        <taxon>Eukaryota</taxon>
        <taxon>Metazoa</taxon>
        <taxon>Ecdysozoa</taxon>
        <taxon>Arthropoda</taxon>
        <taxon>Hexapoda</taxon>
        <taxon>Insecta</taxon>
        <taxon>Pterygota</taxon>
        <taxon>Neoptera</taxon>
        <taxon>Endopterygota</taxon>
        <taxon>Hymenoptera</taxon>
        <taxon>Apocrita</taxon>
        <taxon>Aculeata</taxon>
        <taxon>Formicoidea</taxon>
        <taxon>Formicidae</taxon>
        <taxon>Myrmicinae</taxon>
        <taxon>Cardiocondyla</taxon>
    </lineage>
</organism>
<dbReference type="EMBL" id="JADYXP020000015">
    <property type="protein sequence ID" value="KAL0108752.1"/>
    <property type="molecule type" value="Genomic_DNA"/>
</dbReference>
<dbReference type="AlphaFoldDB" id="A0AAW2F047"/>
<name>A0AAW2F047_9HYME</name>
<keyword evidence="2" id="KW-1185">Reference proteome</keyword>
<protein>
    <submittedName>
        <fullName evidence="1">Uncharacterized protein</fullName>
    </submittedName>
</protein>
<evidence type="ECO:0000313" key="1">
    <source>
        <dbReference type="EMBL" id="KAL0108752.1"/>
    </source>
</evidence>